<feature type="compositionally biased region" description="Polar residues" evidence="1">
    <location>
        <begin position="270"/>
        <end position="283"/>
    </location>
</feature>
<dbReference type="OMA" id="QILNMPF"/>
<feature type="region of interest" description="Disordered" evidence="1">
    <location>
        <begin position="1"/>
        <end position="24"/>
    </location>
</feature>
<reference evidence="3" key="1">
    <citation type="journal article" date="2015" name="BMC Genomics">
        <title>Genomic and transcriptomic analysis of the endophytic fungus Pestalotiopsis fici reveals its lifestyle and high potential for synthesis of natural products.</title>
        <authorList>
            <person name="Wang X."/>
            <person name="Zhang X."/>
            <person name="Liu L."/>
            <person name="Xiang M."/>
            <person name="Wang W."/>
            <person name="Sun X."/>
            <person name="Che Y."/>
            <person name="Guo L."/>
            <person name="Liu G."/>
            <person name="Guo L."/>
            <person name="Wang C."/>
            <person name="Yin W.B."/>
            <person name="Stadler M."/>
            <person name="Zhang X."/>
            <person name="Liu X."/>
        </authorList>
    </citation>
    <scope>NUCLEOTIDE SEQUENCE [LARGE SCALE GENOMIC DNA]</scope>
    <source>
        <strain evidence="3">W106-1 / CGMCC3.15140</strain>
    </source>
</reference>
<feature type="compositionally biased region" description="Basic residues" evidence="1">
    <location>
        <begin position="462"/>
        <end position="479"/>
    </location>
</feature>
<dbReference type="InParanoid" id="W3XNZ2"/>
<feature type="compositionally biased region" description="Polar residues" evidence="1">
    <location>
        <begin position="378"/>
        <end position="387"/>
    </location>
</feature>
<dbReference type="STRING" id="1229662.W3XNZ2"/>
<evidence type="ECO:0000313" key="2">
    <source>
        <dbReference type="EMBL" id="ETS87685.1"/>
    </source>
</evidence>
<dbReference type="Proteomes" id="UP000030651">
    <property type="component" value="Unassembled WGS sequence"/>
</dbReference>
<feature type="region of interest" description="Disordered" evidence="1">
    <location>
        <begin position="583"/>
        <end position="602"/>
    </location>
</feature>
<dbReference type="AlphaFoldDB" id="W3XNZ2"/>
<dbReference type="HOGENOM" id="CLU_012261_0_0_1"/>
<organism evidence="2 3">
    <name type="scientific">Pestalotiopsis fici (strain W106-1 / CGMCC3.15140)</name>
    <dbReference type="NCBI Taxonomy" id="1229662"/>
    <lineage>
        <taxon>Eukaryota</taxon>
        <taxon>Fungi</taxon>
        <taxon>Dikarya</taxon>
        <taxon>Ascomycota</taxon>
        <taxon>Pezizomycotina</taxon>
        <taxon>Sordariomycetes</taxon>
        <taxon>Xylariomycetidae</taxon>
        <taxon>Amphisphaeriales</taxon>
        <taxon>Sporocadaceae</taxon>
        <taxon>Pestalotiopsis</taxon>
    </lineage>
</organism>
<dbReference type="GeneID" id="19266526"/>
<dbReference type="EMBL" id="KI912109">
    <property type="protein sequence ID" value="ETS87685.1"/>
    <property type="molecule type" value="Genomic_DNA"/>
</dbReference>
<protein>
    <submittedName>
        <fullName evidence="2">Uncharacterized protein</fullName>
    </submittedName>
</protein>
<dbReference type="OrthoDB" id="419770at2759"/>
<name>W3XNZ2_PESFW</name>
<gene>
    <name evidence="2" type="ORF">PFICI_01513</name>
</gene>
<sequence>MPRTPEPANAGGDEELLSYPRPRLRLRKRNASSQLRAASHHEFVTDATAVTAVTADTPLPSIETSDSATAFATPDEHMVDYLPAIHLQHGDNDDNSLRDPCPISTRIGVSSVSRPQTPTVDLAPSYKASAKFPNWSIDSSWSDSDLESSPEYESSRPSTAFSTQTSSSLFSHFSQPSEDGDCISPDVDKGYFNFADWHGNDNNGLSSSRAPRKAPWTRAMSSHLWSTYMLYLSDSTVTPVNMGKSCIPPNGVCARVAREAKRSWKGSKQMLDSNKSGSSTPTAESARPYIEWPHTCAATRAHLRELCKLRAAPAASNTAQSPAPFTKAAHRRWNRRSTPLRSPSVFSAQEMGMSLALSTSETMHPEGPMARLTRSVRESQNTSQPSLPRTHGLKTADQVESDPFVDSSSQASRMRLGSPFAKSYGPSSSSTLTEGIEPRRQSLTVGPPNFLKSPARLTRSGTQKRRSNKNSGKPRKRRPSLASVVWDPPAKTTDSSPNTSAGTQFSSTDSRENDKLFVPRTSTTGIFPPSTTSSLHEPAVPASIPARLGSPFSFPHASHSFPNRFTQPIHFNLGALRKPFATVHQTREPSPETSPTRAGLSSRLAYLDQRLKDLRNRTSRQKSQSPSI</sequence>
<keyword evidence="3" id="KW-1185">Reference proteome</keyword>
<dbReference type="KEGG" id="pfy:PFICI_01513"/>
<feature type="region of interest" description="Disordered" evidence="1">
    <location>
        <begin position="264"/>
        <end position="286"/>
    </location>
</feature>
<feature type="region of interest" description="Disordered" evidence="1">
    <location>
        <begin position="316"/>
        <end position="339"/>
    </location>
</feature>
<feature type="compositionally biased region" description="Polar residues" evidence="1">
    <location>
        <begin position="520"/>
        <end position="535"/>
    </location>
</feature>
<feature type="region of interest" description="Disordered" evidence="1">
    <location>
        <begin position="360"/>
        <end position="514"/>
    </location>
</feature>
<accession>W3XNZ2</accession>
<feature type="region of interest" description="Disordered" evidence="1">
    <location>
        <begin position="519"/>
        <end position="538"/>
    </location>
</feature>
<dbReference type="eggNOG" id="ENOG502S08D">
    <property type="taxonomic scope" value="Eukaryota"/>
</dbReference>
<proteinExistence type="predicted"/>
<feature type="compositionally biased region" description="Polar residues" evidence="1">
    <location>
        <begin position="492"/>
        <end position="508"/>
    </location>
</feature>
<evidence type="ECO:0000313" key="3">
    <source>
        <dbReference type="Proteomes" id="UP000030651"/>
    </source>
</evidence>
<dbReference type="RefSeq" id="XP_007828285.1">
    <property type="nucleotide sequence ID" value="XM_007830094.1"/>
</dbReference>
<evidence type="ECO:0000256" key="1">
    <source>
        <dbReference type="SAM" id="MobiDB-lite"/>
    </source>
</evidence>